<proteinExistence type="predicted"/>
<keyword evidence="1" id="KW-0812">Transmembrane</keyword>
<gene>
    <name evidence="2" type="ORF">PSON_ATCC_30995.1.T0300335</name>
</gene>
<organism evidence="2 3">
    <name type="scientific">Paramecium sonneborni</name>
    <dbReference type="NCBI Taxonomy" id="65129"/>
    <lineage>
        <taxon>Eukaryota</taxon>
        <taxon>Sar</taxon>
        <taxon>Alveolata</taxon>
        <taxon>Ciliophora</taxon>
        <taxon>Intramacronucleata</taxon>
        <taxon>Oligohymenophorea</taxon>
        <taxon>Peniculida</taxon>
        <taxon>Parameciidae</taxon>
        <taxon>Paramecium</taxon>
    </lineage>
</organism>
<reference evidence="2" key="1">
    <citation type="submission" date="2021-01" db="EMBL/GenBank/DDBJ databases">
        <authorList>
            <consortium name="Genoscope - CEA"/>
            <person name="William W."/>
        </authorList>
    </citation>
    <scope>NUCLEOTIDE SEQUENCE</scope>
</reference>
<dbReference type="OrthoDB" id="296968at2759"/>
<dbReference type="Proteomes" id="UP000692954">
    <property type="component" value="Unassembled WGS sequence"/>
</dbReference>
<comment type="caution">
    <text evidence="2">The sequence shown here is derived from an EMBL/GenBank/DDBJ whole genome shotgun (WGS) entry which is preliminary data.</text>
</comment>
<keyword evidence="3" id="KW-1185">Reference proteome</keyword>
<feature type="transmembrane region" description="Helical" evidence="1">
    <location>
        <begin position="58"/>
        <end position="75"/>
    </location>
</feature>
<evidence type="ECO:0000313" key="2">
    <source>
        <dbReference type="EMBL" id="CAD8073441.1"/>
    </source>
</evidence>
<evidence type="ECO:0000256" key="1">
    <source>
        <dbReference type="SAM" id="Phobius"/>
    </source>
</evidence>
<protein>
    <submittedName>
        <fullName evidence="2">Uncharacterized protein</fullName>
    </submittedName>
</protein>
<dbReference type="AlphaFoldDB" id="A0A8S1M6L2"/>
<name>A0A8S1M6L2_9CILI</name>
<dbReference type="EMBL" id="CAJJDN010000030">
    <property type="protein sequence ID" value="CAD8073441.1"/>
    <property type="molecule type" value="Genomic_DNA"/>
</dbReference>
<feature type="transmembrane region" description="Helical" evidence="1">
    <location>
        <begin position="30"/>
        <end position="52"/>
    </location>
</feature>
<keyword evidence="1" id="KW-0472">Membrane</keyword>
<keyword evidence="1" id="KW-1133">Transmembrane helix</keyword>
<evidence type="ECO:0000313" key="3">
    <source>
        <dbReference type="Proteomes" id="UP000692954"/>
    </source>
</evidence>
<accession>A0A8S1M6L2</accession>
<sequence>MKIYIDAFICDYSEYIWQSEKMIYNFMKILHFKVILLSIFGFTIKQNIIYYLLRLNQYFIIIIIPQIQNINLIMLQY</sequence>